<reference evidence="2" key="2">
    <citation type="submission" date="2020-09" db="EMBL/GenBank/DDBJ databases">
        <authorList>
            <person name="Sun Q."/>
            <person name="Ohkuma M."/>
        </authorList>
    </citation>
    <scope>NUCLEOTIDE SEQUENCE</scope>
    <source>
        <strain evidence="2">JCM 3090</strain>
    </source>
</reference>
<dbReference type="SUPFAM" id="SSF53335">
    <property type="entry name" value="S-adenosyl-L-methionine-dependent methyltransferases"/>
    <property type="match status" value="1"/>
</dbReference>
<dbReference type="Proteomes" id="UP000649739">
    <property type="component" value="Unassembled WGS sequence"/>
</dbReference>
<accession>A0A8J3AZM2</accession>
<organism evidence="2 3">
    <name type="scientific">Pilimelia anulata</name>
    <dbReference type="NCBI Taxonomy" id="53371"/>
    <lineage>
        <taxon>Bacteria</taxon>
        <taxon>Bacillati</taxon>
        <taxon>Actinomycetota</taxon>
        <taxon>Actinomycetes</taxon>
        <taxon>Micromonosporales</taxon>
        <taxon>Micromonosporaceae</taxon>
        <taxon>Pilimelia</taxon>
    </lineage>
</organism>
<dbReference type="InterPro" id="IPR041698">
    <property type="entry name" value="Methyltransf_25"/>
</dbReference>
<reference evidence="2" key="1">
    <citation type="journal article" date="2014" name="Int. J. Syst. Evol. Microbiol.">
        <title>Complete genome sequence of Corynebacterium casei LMG S-19264T (=DSM 44701T), isolated from a smear-ripened cheese.</title>
        <authorList>
            <consortium name="US DOE Joint Genome Institute (JGI-PGF)"/>
            <person name="Walter F."/>
            <person name="Albersmeier A."/>
            <person name="Kalinowski J."/>
            <person name="Ruckert C."/>
        </authorList>
    </citation>
    <scope>NUCLEOTIDE SEQUENCE</scope>
    <source>
        <strain evidence="2">JCM 3090</strain>
    </source>
</reference>
<dbReference type="CDD" id="cd02440">
    <property type="entry name" value="AdoMet_MTases"/>
    <property type="match status" value="1"/>
</dbReference>
<evidence type="ECO:0000259" key="1">
    <source>
        <dbReference type="Pfam" id="PF13649"/>
    </source>
</evidence>
<dbReference type="RefSeq" id="WP_229783276.1">
    <property type="nucleotide sequence ID" value="NZ_BMQB01000001.1"/>
</dbReference>
<feature type="domain" description="Methyltransferase" evidence="1">
    <location>
        <begin position="56"/>
        <end position="148"/>
    </location>
</feature>
<dbReference type="AlphaFoldDB" id="A0A8J3AZM2"/>
<dbReference type="PANTHER" id="PTHR44068">
    <property type="entry name" value="ZGC:194242"/>
    <property type="match status" value="1"/>
</dbReference>
<comment type="caution">
    <text evidence="2">The sequence shown here is derived from an EMBL/GenBank/DDBJ whole genome shotgun (WGS) entry which is preliminary data.</text>
</comment>
<protein>
    <recommendedName>
        <fullName evidence="1">Methyltransferase domain-containing protein</fullName>
    </recommendedName>
</protein>
<dbReference type="PANTHER" id="PTHR44068:SF11">
    <property type="entry name" value="GERANYL DIPHOSPHATE 2-C-METHYLTRANSFERASE"/>
    <property type="match status" value="1"/>
</dbReference>
<proteinExistence type="predicted"/>
<dbReference type="InterPro" id="IPR050447">
    <property type="entry name" value="Erg6_SMT_methyltransf"/>
</dbReference>
<dbReference type="Pfam" id="PF13649">
    <property type="entry name" value="Methyltransf_25"/>
    <property type="match status" value="1"/>
</dbReference>
<dbReference type="EMBL" id="BMQB01000001">
    <property type="protein sequence ID" value="GGJ79893.1"/>
    <property type="molecule type" value="Genomic_DNA"/>
</dbReference>
<evidence type="ECO:0000313" key="3">
    <source>
        <dbReference type="Proteomes" id="UP000649739"/>
    </source>
</evidence>
<sequence>MTTTTAAGPSALALTPLKTTQQATWASGDFRRIAARIVLVSELLADAADLRAGSRVLDVACGNGNATLAAARSDAAVLGVDYVEELLADGRRRAEAEGLAVEFRLGDAEALPVADDSFDAALSVFGVMFAPDHGRAAAELVRAVRPGGTIGLASWCPDGFIGAMFRTVAGHVPPPPGVASPLLWGTADHVAELLGDAAADIRSETRTCTLRFPTAAAFVDEFRRWYGPTVRAFGALDEAGAAALHRELTALARQWDRHGGEGAVALPSTYLESIVTLR</sequence>
<name>A0A8J3AZM2_9ACTN</name>
<evidence type="ECO:0000313" key="2">
    <source>
        <dbReference type="EMBL" id="GGJ79893.1"/>
    </source>
</evidence>
<dbReference type="InterPro" id="IPR029063">
    <property type="entry name" value="SAM-dependent_MTases_sf"/>
</dbReference>
<keyword evidence="3" id="KW-1185">Reference proteome</keyword>
<dbReference type="Gene3D" id="3.40.50.150">
    <property type="entry name" value="Vaccinia Virus protein VP39"/>
    <property type="match status" value="1"/>
</dbReference>
<gene>
    <name evidence="2" type="ORF">GCM10010123_07180</name>
</gene>